<proteinExistence type="predicted"/>
<dbReference type="Proteomes" id="UP000199228">
    <property type="component" value="Unassembled WGS sequence"/>
</dbReference>
<dbReference type="AlphaFoldDB" id="A0A1G6BD31"/>
<gene>
    <name evidence="1" type="ORF">SAMN02910417_01395</name>
</gene>
<accession>A0A1G6BD31</accession>
<reference evidence="1 2" key="1">
    <citation type="submission" date="2016-10" db="EMBL/GenBank/DDBJ databases">
        <authorList>
            <person name="de Groot N.N."/>
        </authorList>
    </citation>
    <scope>NUCLEOTIDE SEQUENCE [LARGE SCALE GENOMIC DNA]</scope>
    <source>
        <strain evidence="1 2">DSM 3217</strain>
    </source>
</reference>
<evidence type="ECO:0000313" key="2">
    <source>
        <dbReference type="Proteomes" id="UP000199228"/>
    </source>
</evidence>
<keyword evidence="2" id="KW-1185">Reference proteome</keyword>
<dbReference type="STRING" id="1732.SAMN02910417_01395"/>
<evidence type="ECO:0000313" key="1">
    <source>
        <dbReference type="EMBL" id="SDB18531.1"/>
    </source>
</evidence>
<name>A0A1G6BD31_EUBOX</name>
<organism evidence="1 2">
    <name type="scientific">Eubacterium oxidoreducens</name>
    <dbReference type="NCBI Taxonomy" id="1732"/>
    <lineage>
        <taxon>Bacteria</taxon>
        <taxon>Bacillati</taxon>
        <taxon>Bacillota</taxon>
        <taxon>Clostridia</taxon>
        <taxon>Eubacteriales</taxon>
        <taxon>Eubacteriaceae</taxon>
        <taxon>Eubacterium</taxon>
    </lineage>
</organism>
<protein>
    <submittedName>
        <fullName evidence="1">Uncharacterized protein</fullName>
    </submittedName>
</protein>
<dbReference type="EMBL" id="FMXR01000009">
    <property type="protein sequence ID" value="SDB18531.1"/>
    <property type="molecule type" value="Genomic_DNA"/>
</dbReference>
<sequence>MLEILKEWGPVIIAAAAIVFLVAIVKSDAVQVAVSNAFTTIIDGMSQQTDLIH</sequence>
<dbReference type="RefSeq" id="WP_176762325.1">
    <property type="nucleotide sequence ID" value="NZ_FMXR01000009.1"/>
</dbReference>